<feature type="domain" description="SANTA" evidence="1">
    <location>
        <begin position="43"/>
        <end position="134"/>
    </location>
</feature>
<reference evidence="3" key="1">
    <citation type="submission" date="2025-08" db="UniProtKB">
        <authorList>
            <consortium name="RefSeq"/>
        </authorList>
    </citation>
    <scope>IDENTIFICATION</scope>
</reference>
<dbReference type="GeneID" id="105118058"/>
<evidence type="ECO:0000313" key="2">
    <source>
        <dbReference type="Proteomes" id="UP000694918"/>
    </source>
</evidence>
<proteinExistence type="predicted"/>
<gene>
    <name evidence="3" type="primary">LOC105118058</name>
</gene>
<protein>
    <submittedName>
        <fullName evidence="3">Mis18-binding protein 1-like</fullName>
    </submittedName>
</protein>
<sequence>MAPNSLSSFSTVTSLLSYFFTFIPCSSIKMTTEAATSSFQKTVLLHDWWLIKAEQEFQGKKIAVAGLTSPEKKPVRVFHSAAITKRYDVFTLQTADGVNVLLQGYINRTLTVENGFSSQVFRHFCFGFPPDWEECGTKFLNSNCESAAEPPVSQNECRPIFLSLPVDDGVNNLKNDDSKESFTTIEMSCK</sequence>
<dbReference type="Proteomes" id="UP000694918">
    <property type="component" value="Unplaced"/>
</dbReference>
<dbReference type="PANTHER" id="PTHR35311">
    <property type="entry name" value="KINETOCHORE-ASSOCIATED PROTEIN KNL-2 HOMOLOG"/>
    <property type="match status" value="1"/>
</dbReference>
<evidence type="ECO:0000259" key="1">
    <source>
        <dbReference type="Pfam" id="PF09133"/>
    </source>
</evidence>
<dbReference type="KEGG" id="peu:105118058"/>
<dbReference type="PANTHER" id="PTHR35311:SF9">
    <property type="entry name" value="KINETOCHORE-ASSOCIATED PROTEIN KNL-2 HOMOLOG"/>
    <property type="match status" value="1"/>
</dbReference>
<keyword evidence="2" id="KW-1185">Reference proteome</keyword>
<dbReference type="InterPro" id="IPR015216">
    <property type="entry name" value="SANTA"/>
</dbReference>
<name>A0AAJ6XD92_POPEU</name>
<accession>A0AAJ6XD92</accession>
<dbReference type="InterPro" id="IPR053090">
    <property type="entry name" value="Centromere_KNL-2_homolog"/>
</dbReference>
<dbReference type="AlphaFoldDB" id="A0AAJ6XD92"/>
<dbReference type="Pfam" id="PF09133">
    <property type="entry name" value="SANTA"/>
    <property type="match status" value="1"/>
</dbReference>
<dbReference type="RefSeq" id="XP_011014220.1">
    <property type="nucleotide sequence ID" value="XM_011015918.1"/>
</dbReference>
<evidence type="ECO:0000313" key="3">
    <source>
        <dbReference type="RefSeq" id="XP_011014220.1"/>
    </source>
</evidence>
<organism evidence="2 3">
    <name type="scientific">Populus euphratica</name>
    <name type="common">Euphrates poplar</name>
    <dbReference type="NCBI Taxonomy" id="75702"/>
    <lineage>
        <taxon>Eukaryota</taxon>
        <taxon>Viridiplantae</taxon>
        <taxon>Streptophyta</taxon>
        <taxon>Embryophyta</taxon>
        <taxon>Tracheophyta</taxon>
        <taxon>Spermatophyta</taxon>
        <taxon>Magnoliopsida</taxon>
        <taxon>eudicotyledons</taxon>
        <taxon>Gunneridae</taxon>
        <taxon>Pentapetalae</taxon>
        <taxon>rosids</taxon>
        <taxon>fabids</taxon>
        <taxon>Malpighiales</taxon>
        <taxon>Salicaceae</taxon>
        <taxon>Saliceae</taxon>
        <taxon>Populus</taxon>
    </lineage>
</organism>